<keyword evidence="2" id="KW-1185">Reference proteome</keyword>
<dbReference type="EMBL" id="JACHXM010000005">
    <property type="protein sequence ID" value="MBB3140655.1"/>
    <property type="molecule type" value="Genomic_DNA"/>
</dbReference>
<dbReference type="PIRSF" id="PIRSF028101">
    <property type="entry name" value="UCP028101"/>
    <property type="match status" value="1"/>
</dbReference>
<proteinExistence type="predicted"/>
<dbReference type="InterPro" id="IPR011048">
    <property type="entry name" value="Haem_d1_sf"/>
</dbReference>
<organism evidence="1 2">
    <name type="scientific">Halomonas organivorans</name>
    <dbReference type="NCBI Taxonomy" id="257772"/>
    <lineage>
        <taxon>Bacteria</taxon>
        <taxon>Pseudomonadati</taxon>
        <taxon>Pseudomonadota</taxon>
        <taxon>Gammaproteobacteria</taxon>
        <taxon>Oceanospirillales</taxon>
        <taxon>Halomonadaceae</taxon>
        <taxon>Halomonas</taxon>
    </lineage>
</organism>
<dbReference type="SUPFAM" id="SSF51004">
    <property type="entry name" value="C-terminal (heme d1) domain of cytochrome cd1-nitrite reductase"/>
    <property type="match status" value="1"/>
</dbReference>
<dbReference type="AlphaFoldDB" id="A0A7W5BX62"/>
<accession>A0A7W5BX62</accession>
<evidence type="ECO:0000313" key="2">
    <source>
        <dbReference type="Proteomes" id="UP000525987"/>
    </source>
</evidence>
<evidence type="ECO:0000313" key="1">
    <source>
        <dbReference type="EMBL" id="MBB3140655.1"/>
    </source>
</evidence>
<dbReference type="InterPro" id="IPR006311">
    <property type="entry name" value="TAT_signal"/>
</dbReference>
<dbReference type="Pfam" id="PF07433">
    <property type="entry name" value="DUF1513"/>
    <property type="match status" value="1"/>
</dbReference>
<gene>
    <name evidence="1" type="ORF">FHR96_001520</name>
</gene>
<name>A0A7W5BX62_9GAMM</name>
<reference evidence="1 2" key="1">
    <citation type="submission" date="2020-08" db="EMBL/GenBank/DDBJ databases">
        <title>Genomic Encyclopedia of Type Strains, Phase III (KMG-III): the genomes of soil and plant-associated and newly described type strains.</title>
        <authorList>
            <person name="Whitman W."/>
        </authorList>
    </citation>
    <scope>NUCLEOTIDE SEQUENCE [LARGE SCALE GENOMIC DNA]</scope>
    <source>
        <strain evidence="1 2">CECT 5995</strain>
    </source>
</reference>
<evidence type="ECO:0008006" key="3">
    <source>
        <dbReference type="Google" id="ProtNLM"/>
    </source>
</evidence>
<sequence length="362" mass="39109">MLARRDLLKAGLAGLTTLGLPGLGMASVGPADEWLFSAVDDAEGHQVLGYVPATGERFRIAVSERCHGGCRRPGHAQAVLFARRPGRSMHVISPGAQRELTRVEAGTGHHFYGHGVFSPDGRHLYATVNRIDDGAGLIRVFDAERDYALHDELDLGGIGPHELRLMPDGETLAIGLGGIRTDPDYGRVKLNLDDMAPALLLVDRQSGEIHERHVPSHHQLSCRHLDVGPDGTVIAGYQFQGPAWERHPLLARRTPDGGFQELTLPNALTDELRHYTASIAVARDMPRVLVTAPRGHKVVMLDSRDGRLVASHGIQDAAGALGDGQGGFWVSSGRGDFYRVAGDGSAPERLEHLALSWDNHLA</sequence>
<comment type="caution">
    <text evidence="1">The sequence shown here is derived from an EMBL/GenBank/DDBJ whole genome shotgun (WGS) entry which is preliminary data.</text>
</comment>
<protein>
    <recommendedName>
        <fullName evidence="3">DUF1513 domain-containing protein</fullName>
    </recommendedName>
</protein>
<dbReference type="PROSITE" id="PS51318">
    <property type="entry name" value="TAT"/>
    <property type="match status" value="1"/>
</dbReference>
<dbReference type="InterPro" id="IPR015943">
    <property type="entry name" value="WD40/YVTN_repeat-like_dom_sf"/>
</dbReference>
<dbReference type="InterPro" id="IPR008311">
    <property type="entry name" value="UCP028101"/>
</dbReference>
<dbReference type="Gene3D" id="2.130.10.10">
    <property type="entry name" value="YVTN repeat-like/Quinoprotein amine dehydrogenase"/>
    <property type="match status" value="1"/>
</dbReference>
<dbReference type="RefSeq" id="WP_183387052.1">
    <property type="nucleotide sequence ID" value="NZ_JACHXM010000005.1"/>
</dbReference>
<dbReference type="Proteomes" id="UP000525987">
    <property type="component" value="Unassembled WGS sequence"/>
</dbReference>